<reference evidence="1" key="1">
    <citation type="submission" date="2020-10" db="EMBL/GenBank/DDBJ databases">
        <title>Taxonomic study of unclassified bacteria belonging to the class Ktedonobacteria.</title>
        <authorList>
            <person name="Yabe S."/>
            <person name="Wang C.M."/>
            <person name="Zheng Y."/>
            <person name="Sakai Y."/>
            <person name="Cavaletti L."/>
            <person name="Monciardini P."/>
            <person name="Donadio S."/>
        </authorList>
    </citation>
    <scope>NUCLEOTIDE SEQUENCE</scope>
    <source>
        <strain evidence="1">ID150040</strain>
    </source>
</reference>
<dbReference type="EMBL" id="BNJK01000001">
    <property type="protein sequence ID" value="GHO93051.1"/>
    <property type="molecule type" value="Genomic_DNA"/>
</dbReference>
<evidence type="ECO:0000313" key="1">
    <source>
        <dbReference type="EMBL" id="GHO93051.1"/>
    </source>
</evidence>
<dbReference type="RefSeq" id="WP_220203856.1">
    <property type="nucleotide sequence ID" value="NZ_BNJK01000001.1"/>
</dbReference>
<evidence type="ECO:0000313" key="2">
    <source>
        <dbReference type="Proteomes" id="UP000597444"/>
    </source>
</evidence>
<dbReference type="AlphaFoldDB" id="A0A8J3IPG2"/>
<name>A0A8J3IPG2_9CHLR</name>
<accession>A0A8J3IPG2</accession>
<organism evidence="1 2">
    <name type="scientific">Reticulibacter mediterranei</name>
    <dbReference type="NCBI Taxonomy" id="2778369"/>
    <lineage>
        <taxon>Bacteria</taxon>
        <taxon>Bacillati</taxon>
        <taxon>Chloroflexota</taxon>
        <taxon>Ktedonobacteria</taxon>
        <taxon>Ktedonobacterales</taxon>
        <taxon>Reticulibacteraceae</taxon>
        <taxon>Reticulibacter</taxon>
    </lineage>
</organism>
<keyword evidence="2" id="KW-1185">Reference proteome</keyword>
<gene>
    <name evidence="1" type="ORF">KSF_030990</name>
</gene>
<proteinExistence type="predicted"/>
<protein>
    <submittedName>
        <fullName evidence="1">Uncharacterized protein</fullName>
    </submittedName>
</protein>
<dbReference type="Proteomes" id="UP000597444">
    <property type="component" value="Unassembled WGS sequence"/>
</dbReference>
<sequence length="52" mass="5834">MGEYNVMGVDRSAWWTGMQGEIEKDDGDGDLFWWYEGGPTDVDPNYGVMQGA</sequence>
<comment type="caution">
    <text evidence="1">The sequence shown here is derived from an EMBL/GenBank/DDBJ whole genome shotgun (WGS) entry which is preliminary data.</text>
</comment>